<evidence type="ECO:0000256" key="1">
    <source>
        <dbReference type="SAM" id="Coils"/>
    </source>
</evidence>
<organism evidence="2 3">
    <name type="scientific">Rhizophagus irregularis (strain DAOM 181602 / DAOM 197198 / MUCL 43194)</name>
    <name type="common">Arbuscular mycorrhizal fungus</name>
    <name type="synonym">Glomus intraradices</name>
    <dbReference type="NCBI Taxonomy" id="747089"/>
    <lineage>
        <taxon>Eukaryota</taxon>
        <taxon>Fungi</taxon>
        <taxon>Fungi incertae sedis</taxon>
        <taxon>Mucoromycota</taxon>
        <taxon>Glomeromycotina</taxon>
        <taxon>Glomeromycetes</taxon>
        <taxon>Glomerales</taxon>
        <taxon>Glomeraceae</taxon>
        <taxon>Rhizophagus</taxon>
    </lineage>
</organism>
<dbReference type="AlphaFoldDB" id="A0A2P4PEZ6"/>
<sequence>MSGQMGQWLLAETRGFWQNGVHETAETSFAKSLRNAETAKLIKIAKLPVKHAISSFFLKEICDFQLSLEVEYVANFWLSLEAEYANFQLSLEIIEENARYDAENTEYKIRIKELEKHNANILAENVELKAELAKLKYDFDLSNFIKSQQA</sequence>
<gene>
    <name evidence="2" type="ORF">GLOIN_2v1783480</name>
</gene>
<feature type="coiled-coil region" evidence="1">
    <location>
        <begin position="97"/>
        <end position="138"/>
    </location>
</feature>
<reference evidence="2 3" key="2">
    <citation type="journal article" date="2018" name="New Phytol.">
        <title>High intraspecific genome diversity in the model arbuscular mycorrhizal symbiont Rhizophagus irregularis.</title>
        <authorList>
            <person name="Chen E.C.H."/>
            <person name="Morin E."/>
            <person name="Beaudet D."/>
            <person name="Noel J."/>
            <person name="Yildirir G."/>
            <person name="Ndikumana S."/>
            <person name="Charron P."/>
            <person name="St-Onge C."/>
            <person name="Giorgi J."/>
            <person name="Kruger M."/>
            <person name="Marton T."/>
            <person name="Ropars J."/>
            <person name="Grigoriev I.V."/>
            <person name="Hainaut M."/>
            <person name="Henrissat B."/>
            <person name="Roux C."/>
            <person name="Martin F."/>
            <person name="Corradi N."/>
        </authorList>
    </citation>
    <scope>NUCLEOTIDE SEQUENCE [LARGE SCALE GENOMIC DNA]</scope>
    <source>
        <strain evidence="2 3">DAOM 197198</strain>
    </source>
</reference>
<proteinExistence type="predicted"/>
<name>A0A2P4PEZ6_RHIID</name>
<comment type="caution">
    <text evidence="2">The sequence shown here is derived from an EMBL/GenBank/DDBJ whole genome shotgun (WGS) entry which is preliminary data.</text>
</comment>
<evidence type="ECO:0000313" key="2">
    <source>
        <dbReference type="EMBL" id="POG63930.1"/>
    </source>
</evidence>
<protein>
    <submittedName>
        <fullName evidence="2">Uncharacterized protein</fullName>
    </submittedName>
</protein>
<reference evidence="2 3" key="1">
    <citation type="journal article" date="2013" name="Proc. Natl. Acad. Sci. U.S.A.">
        <title>Genome of an arbuscular mycorrhizal fungus provides insight into the oldest plant symbiosis.</title>
        <authorList>
            <person name="Tisserant E."/>
            <person name="Malbreil M."/>
            <person name="Kuo A."/>
            <person name="Kohler A."/>
            <person name="Symeonidi A."/>
            <person name="Balestrini R."/>
            <person name="Charron P."/>
            <person name="Duensing N."/>
            <person name="Frei Dit Frey N."/>
            <person name="Gianinazzi-Pearson V."/>
            <person name="Gilbert L.B."/>
            <person name="Handa Y."/>
            <person name="Herr J.R."/>
            <person name="Hijri M."/>
            <person name="Koul R."/>
            <person name="Kawaguchi M."/>
            <person name="Krajinski F."/>
            <person name="Lammers P.J."/>
            <person name="Masclaux F.G."/>
            <person name="Murat C."/>
            <person name="Morin E."/>
            <person name="Ndikumana S."/>
            <person name="Pagni M."/>
            <person name="Petitpierre D."/>
            <person name="Requena N."/>
            <person name="Rosikiewicz P."/>
            <person name="Riley R."/>
            <person name="Saito K."/>
            <person name="San Clemente H."/>
            <person name="Shapiro H."/>
            <person name="van Tuinen D."/>
            <person name="Becard G."/>
            <person name="Bonfante P."/>
            <person name="Paszkowski U."/>
            <person name="Shachar-Hill Y.Y."/>
            <person name="Tuskan G.A."/>
            <person name="Young P.W."/>
            <person name="Sanders I.R."/>
            <person name="Henrissat B."/>
            <person name="Rensing S.A."/>
            <person name="Grigoriev I.V."/>
            <person name="Corradi N."/>
            <person name="Roux C."/>
            <person name="Martin F."/>
        </authorList>
    </citation>
    <scope>NUCLEOTIDE SEQUENCE [LARGE SCALE GENOMIC DNA]</scope>
    <source>
        <strain evidence="2 3">DAOM 197198</strain>
    </source>
</reference>
<accession>A0A2P4PEZ6</accession>
<keyword evidence="3" id="KW-1185">Reference proteome</keyword>
<evidence type="ECO:0000313" key="3">
    <source>
        <dbReference type="Proteomes" id="UP000018888"/>
    </source>
</evidence>
<dbReference type="Proteomes" id="UP000018888">
    <property type="component" value="Unassembled WGS sequence"/>
</dbReference>
<dbReference type="EMBL" id="AUPC02000252">
    <property type="protein sequence ID" value="POG63930.1"/>
    <property type="molecule type" value="Genomic_DNA"/>
</dbReference>
<keyword evidence="1" id="KW-0175">Coiled coil</keyword>